<accession>A0AA43XKY4</accession>
<feature type="short sequence motif" description="GXSXG" evidence="4">
    <location>
        <begin position="37"/>
        <end position="41"/>
    </location>
</feature>
<organism evidence="6 7">
    <name type="scientific">Isachenkonia alkalipeptolytica</name>
    <dbReference type="NCBI Taxonomy" id="2565777"/>
    <lineage>
        <taxon>Bacteria</taxon>
        <taxon>Bacillati</taxon>
        <taxon>Bacillota</taxon>
        <taxon>Clostridia</taxon>
        <taxon>Eubacteriales</taxon>
        <taxon>Clostridiaceae</taxon>
        <taxon>Isachenkonia</taxon>
    </lineage>
</organism>
<evidence type="ECO:0000256" key="4">
    <source>
        <dbReference type="PROSITE-ProRule" id="PRU01161"/>
    </source>
</evidence>
<gene>
    <name evidence="6" type="ORF">ISALK_06630</name>
</gene>
<sequence>MKNAGLVLEGGGMRGLYTSGVLDFFMEKGLYFPYVIGVSAGACNALSYISRQPGRSHDININYANDPRYINYTNLLKGKGLFNMEFAFNDIPDHLIPFDYRAFEEASERLVIPATDCNTGKAVYFEKDKCKSIYTAAKASSSLPFVSKMVSLEGYQLLDGGIADPIPIVKSLKDGNTFNVVVLTRHKGYRKSPSVLQKLAKTTYMKNKELAEAICNRYKVYNDTLDYIEKLERENKVLVFRPRKSVEIDRVERDVEKLKNLYWEGYHDAKREFDHLEGPRASC</sequence>
<dbReference type="CDD" id="cd07208">
    <property type="entry name" value="Pat_hypo_Ecoli_yjju_like"/>
    <property type="match status" value="1"/>
</dbReference>
<dbReference type="Proteomes" id="UP000449710">
    <property type="component" value="Unassembled WGS sequence"/>
</dbReference>
<feature type="short sequence motif" description="GXGXXG" evidence="4">
    <location>
        <begin position="10"/>
        <end position="15"/>
    </location>
</feature>
<reference evidence="6 7" key="1">
    <citation type="submission" date="2019-04" db="EMBL/GenBank/DDBJ databases">
        <title>Isachenkonia alkalipeptolytica gen. nov. sp. nov. a new anaerobic, alkiliphilic organothrophic bacterium capable to reduce synthesized ferrihydrite isolated from a soda lake.</title>
        <authorList>
            <person name="Toshchakov S.V."/>
            <person name="Zavarzina D.G."/>
            <person name="Zhilina T.N."/>
            <person name="Kostrikina N.A."/>
            <person name="Kublanov I.V."/>
        </authorList>
    </citation>
    <scope>NUCLEOTIDE SEQUENCE [LARGE SCALE GENOMIC DNA]</scope>
    <source>
        <strain evidence="6 7">Z-1701</strain>
    </source>
</reference>
<name>A0AA43XKY4_9CLOT</name>
<feature type="short sequence motif" description="DGA/G" evidence="4">
    <location>
        <begin position="159"/>
        <end position="161"/>
    </location>
</feature>
<evidence type="ECO:0000313" key="7">
    <source>
        <dbReference type="Proteomes" id="UP000449710"/>
    </source>
</evidence>
<dbReference type="RefSeq" id="WP_160720439.1">
    <property type="nucleotide sequence ID" value="NZ_SUMG01000006.1"/>
</dbReference>
<dbReference type="Gene3D" id="3.40.1090.10">
    <property type="entry name" value="Cytosolic phospholipase A2 catalytic domain"/>
    <property type="match status" value="2"/>
</dbReference>
<dbReference type="InterPro" id="IPR037483">
    <property type="entry name" value="YjjU-like"/>
</dbReference>
<dbReference type="InterPro" id="IPR016035">
    <property type="entry name" value="Acyl_Trfase/lysoPLipase"/>
</dbReference>
<feature type="active site" description="Proton acceptor" evidence="4">
    <location>
        <position position="159"/>
    </location>
</feature>
<protein>
    <submittedName>
        <fullName evidence="6">Patatin family protein</fullName>
    </submittedName>
</protein>
<evidence type="ECO:0000259" key="5">
    <source>
        <dbReference type="PROSITE" id="PS51635"/>
    </source>
</evidence>
<keyword evidence="2 4" id="KW-0442">Lipid degradation</keyword>
<dbReference type="GO" id="GO:0016042">
    <property type="term" value="P:lipid catabolic process"/>
    <property type="evidence" value="ECO:0007669"/>
    <property type="project" value="UniProtKB-UniRule"/>
</dbReference>
<dbReference type="Pfam" id="PF01734">
    <property type="entry name" value="Patatin"/>
    <property type="match status" value="1"/>
</dbReference>
<dbReference type="GO" id="GO:0016787">
    <property type="term" value="F:hydrolase activity"/>
    <property type="evidence" value="ECO:0007669"/>
    <property type="project" value="UniProtKB-UniRule"/>
</dbReference>
<evidence type="ECO:0000256" key="3">
    <source>
        <dbReference type="ARBA" id="ARBA00023098"/>
    </source>
</evidence>
<dbReference type="PROSITE" id="PS51635">
    <property type="entry name" value="PNPLA"/>
    <property type="match status" value="1"/>
</dbReference>
<comment type="caution">
    <text evidence="6">The sequence shown here is derived from an EMBL/GenBank/DDBJ whole genome shotgun (WGS) entry which is preliminary data.</text>
</comment>
<evidence type="ECO:0000256" key="1">
    <source>
        <dbReference type="ARBA" id="ARBA00022801"/>
    </source>
</evidence>
<keyword evidence="3 4" id="KW-0443">Lipid metabolism</keyword>
<dbReference type="Pfam" id="PF19890">
    <property type="entry name" value="DUF6363"/>
    <property type="match status" value="1"/>
</dbReference>
<dbReference type="PANTHER" id="PTHR14226">
    <property type="entry name" value="NEUROPATHY TARGET ESTERASE/SWISS CHEESE D.MELANOGASTER"/>
    <property type="match status" value="1"/>
</dbReference>
<dbReference type="EMBL" id="SUMG01000006">
    <property type="protein sequence ID" value="NBG88174.1"/>
    <property type="molecule type" value="Genomic_DNA"/>
</dbReference>
<keyword evidence="7" id="KW-1185">Reference proteome</keyword>
<dbReference type="InterPro" id="IPR050301">
    <property type="entry name" value="NTE"/>
</dbReference>
<feature type="active site" description="Nucleophile" evidence="4">
    <location>
        <position position="39"/>
    </location>
</feature>
<keyword evidence="1 4" id="KW-0378">Hydrolase</keyword>
<dbReference type="AlphaFoldDB" id="A0AA43XKY4"/>
<dbReference type="InterPro" id="IPR002641">
    <property type="entry name" value="PNPLA_dom"/>
</dbReference>
<evidence type="ECO:0000313" key="6">
    <source>
        <dbReference type="EMBL" id="NBG88174.1"/>
    </source>
</evidence>
<evidence type="ECO:0000256" key="2">
    <source>
        <dbReference type="ARBA" id="ARBA00022963"/>
    </source>
</evidence>
<dbReference type="PANTHER" id="PTHR14226:SF25">
    <property type="entry name" value="PHOSPHOESTERASE"/>
    <property type="match status" value="1"/>
</dbReference>
<feature type="domain" description="PNPLA" evidence="5">
    <location>
        <begin position="6"/>
        <end position="172"/>
    </location>
</feature>
<proteinExistence type="predicted"/>
<dbReference type="InterPro" id="IPR045943">
    <property type="entry name" value="DUF6363"/>
</dbReference>
<dbReference type="SUPFAM" id="SSF52151">
    <property type="entry name" value="FabD/lysophospholipase-like"/>
    <property type="match status" value="1"/>
</dbReference>